<organism evidence="1 2">
    <name type="scientific">Erwinia psidii</name>
    <dbReference type="NCBI Taxonomy" id="69224"/>
    <lineage>
        <taxon>Bacteria</taxon>
        <taxon>Pseudomonadati</taxon>
        <taxon>Pseudomonadota</taxon>
        <taxon>Gammaproteobacteria</taxon>
        <taxon>Enterobacterales</taxon>
        <taxon>Erwiniaceae</taxon>
        <taxon>Erwinia</taxon>
    </lineage>
</organism>
<name>A0A3N6SLY2_9GAMM</name>
<protein>
    <submittedName>
        <fullName evidence="1">Uncharacterized protein</fullName>
    </submittedName>
</protein>
<reference evidence="1 2" key="1">
    <citation type="submission" date="2018-10" db="EMBL/GenBank/DDBJ databases">
        <title>Draft genome sequence for the type isolate of Erwinia psidii, agent causal of bacterial blight in guava (Psidium guajava) and wilt and die-back of Eucalyptus spp.</title>
        <authorList>
            <person name="Hermenegildo P.S."/>
            <person name="Santos S.A."/>
            <person name="Guimaraes L.M.S."/>
            <person name="Vidigal P.M.P."/>
            <person name="Pereira I.C."/>
            <person name="Badel J.L."/>
            <person name="Alfenas-Zerbini P."/>
            <person name="Ferreira M.A.S.V."/>
            <person name="Alfenas A.C."/>
        </authorList>
    </citation>
    <scope>NUCLEOTIDE SEQUENCE [LARGE SCALE GENOMIC DNA]</scope>
    <source>
        <strain evidence="1 2">IBSBF 435</strain>
    </source>
</reference>
<evidence type="ECO:0000313" key="1">
    <source>
        <dbReference type="EMBL" id="RQM38716.1"/>
    </source>
</evidence>
<sequence>MGLHGICPVNLMVKDGTPSDRNKISSHAAKSAAYGRFLFRSAFIKDKPYLPEINNGGVVQ</sequence>
<keyword evidence="2" id="KW-1185">Reference proteome</keyword>
<evidence type="ECO:0000313" key="2">
    <source>
        <dbReference type="Proteomes" id="UP000279457"/>
    </source>
</evidence>
<dbReference type="Proteomes" id="UP000279457">
    <property type="component" value="Unassembled WGS sequence"/>
</dbReference>
<proteinExistence type="predicted"/>
<dbReference type="AlphaFoldDB" id="A0A3N6SLY2"/>
<gene>
    <name evidence="1" type="ORF">EB241_08500</name>
</gene>
<accession>A0A3N6SLY2</accession>
<dbReference type="EMBL" id="RHHM01000005">
    <property type="protein sequence ID" value="RQM38716.1"/>
    <property type="molecule type" value="Genomic_DNA"/>
</dbReference>
<comment type="caution">
    <text evidence="1">The sequence shown here is derived from an EMBL/GenBank/DDBJ whole genome shotgun (WGS) entry which is preliminary data.</text>
</comment>